<gene>
    <name evidence="1" type="ORF">CYLTODRAFT_97821</name>
</gene>
<dbReference type="Proteomes" id="UP000054007">
    <property type="component" value="Unassembled WGS sequence"/>
</dbReference>
<evidence type="ECO:0000313" key="2">
    <source>
        <dbReference type="Proteomes" id="UP000054007"/>
    </source>
</evidence>
<proteinExistence type="predicted"/>
<organism evidence="1 2">
    <name type="scientific">Cylindrobasidium torrendii FP15055 ss-10</name>
    <dbReference type="NCBI Taxonomy" id="1314674"/>
    <lineage>
        <taxon>Eukaryota</taxon>
        <taxon>Fungi</taxon>
        <taxon>Dikarya</taxon>
        <taxon>Basidiomycota</taxon>
        <taxon>Agaricomycotina</taxon>
        <taxon>Agaricomycetes</taxon>
        <taxon>Agaricomycetidae</taxon>
        <taxon>Agaricales</taxon>
        <taxon>Marasmiineae</taxon>
        <taxon>Physalacriaceae</taxon>
        <taxon>Cylindrobasidium</taxon>
    </lineage>
</organism>
<keyword evidence="2" id="KW-1185">Reference proteome</keyword>
<protein>
    <submittedName>
        <fullName evidence="1">Uncharacterized protein</fullName>
    </submittedName>
</protein>
<evidence type="ECO:0000313" key="1">
    <source>
        <dbReference type="EMBL" id="KIY71793.1"/>
    </source>
</evidence>
<dbReference type="EMBL" id="KN880450">
    <property type="protein sequence ID" value="KIY71793.1"/>
    <property type="molecule type" value="Genomic_DNA"/>
</dbReference>
<dbReference type="AlphaFoldDB" id="A0A0D7BML3"/>
<sequence length="158" mass="17888">MLSRREVTTATFTRHGRFALCISRDFTVETSWACAPRYQGTYLCSKIFWNSSWGPPLESNRLQRTQRPAYQVRPIETRAMPFVDLGTLLTTSTLDATMVAKEETHSSMLMPGVTVSKGNHSYIVSEPIFQLEYSVMMSTSNVLLTQPPSRSAVFDFFS</sequence>
<name>A0A0D7BML3_9AGAR</name>
<reference evidence="1 2" key="1">
    <citation type="journal article" date="2015" name="Fungal Genet. Biol.">
        <title>Evolution of novel wood decay mechanisms in Agaricales revealed by the genome sequences of Fistulina hepatica and Cylindrobasidium torrendii.</title>
        <authorList>
            <person name="Floudas D."/>
            <person name="Held B.W."/>
            <person name="Riley R."/>
            <person name="Nagy L.G."/>
            <person name="Koehler G."/>
            <person name="Ransdell A.S."/>
            <person name="Younus H."/>
            <person name="Chow J."/>
            <person name="Chiniquy J."/>
            <person name="Lipzen A."/>
            <person name="Tritt A."/>
            <person name="Sun H."/>
            <person name="Haridas S."/>
            <person name="LaButti K."/>
            <person name="Ohm R.A."/>
            <person name="Kues U."/>
            <person name="Blanchette R.A."/>
            <person name="Grigoriev I.V."/>
            <person name="Minto R.E."/>
            <person name="Hibbett D.S."/>
        </authorList>
    </citation>
    <scope>NUCLEOTIDE SEQUENCE [LARGE SCALE GENOMIC DNA]</scope>
    <source>
        <strain evidence="1 2">FP15055 ss-10</strain>
    </source>
</reference>
<accession>A0A0D7BML3</accession>